<sequence>MDTAMIPRIDNHLDWGFVCGRISVLEGRLLPRDFFHALVAMTHHDDILQHLQDSFLREYLVPGSPWEDFSALADRCFYDLAVSLRRESPSPAPANLFLCRGDYLNLKNALAGLRDFPFLPGEIPLETMQAIAGGNFADLPPVFRETVSADGLEANGIVPAVSDMVVDGAYLRHLLFVAGETDSPFIRACIRDRVLVLTVSVLWRALRQGRLLKPYRRYFLPLGEHSPIVDDMIDVNNPDGWPAVIGAEVGDILNEALQWPYNEQVSRFELLGANHCIQLAAHGRLQTAGPERVFTFLTGLHSEIQDLKLVVSGRLNRIEPTILKERLREVYG</sequence>
<dbReference type="GO" id="GO:0046961">
    <property type="term" value="F:proton-transporting ATPase activity, rotational mechanism"/>
    <property type="evidence" value="ECO:0007669"/>
    <property type="project" value="InterPro"/>
</dbReference>
<keyword evidence="1" id="KW-0813">Transport</keyword>
<accession>A0A971M3M5</accession>
<reference evidence="3" key="1">
    <citation type="journal article" date="2020" name="Biotechnol. Biofuels">
        <title>New insights from the biogas microbiome by comprehensive genome-resolved metagenomics of nearly 1600 species originating from multiple anaerobic digesters.</title>
        <authorList>
            <person name="Campanaro S."/>
            <person name="Treu L."/>
            <person name="Rodriguez-R L.M."/>
            <person name="Kovalovszki A."/>
            <person name="Ziels R.M."/>
            <person name="Maus I."/>
            <person name="Zhu X."/>
            <person name="Kougias P.G."/>
            <person name="Basile A."/>
            <person name="Luo G."/>
            <person name="Schluter A."/>
            <person name="Konstantinidis K.T."/>
            <person name="Angelidaki I."/>
        </authorList>
    </citation>
    <scope>NUCLEOTIDE SEQUENCE</scope>
    <source>
        <strain evidence="3">AS06rmzACSIP_7</strain>
    </source>
</reference>
<evidence type="ECO:0000256" key="2">
    <source>
        <dbReference type="ARBA" id="ARBA00023065"/>
    </source>
</evidence>
<evidence type="ECO:0000313" key="3">
    <source>
        <dbReference type="EMBL" id="NLW34762.1"/>
    </source>
</evidence>
<dbReference type="InterPro" id="IPR036079">
    <property type="entry name" value="ATPase_csu/dsu_sf"/>
</dbReference>
<proteinExistence type="predicted"/>
<dbReference type="Proteomes" id="UP000777265">
    <property type="component" value="Unassembled WGS sequence"/>
</dbReference>
<evidence type="ECO:0000313" key="4">
    <source>
        <dbReference type="Proteomes" id="UP000777265"/>
    </source>
</evidence>
<dbReference type="AlphaFoldDB" id="A0A971M3M5"/>
<keyword evidence="2" id="KW-0406">Ion transport</keyword>
<dbReference type="Gene3D" id="1.10.132.50">
    <property type="entry name" value="ATP synthase (C/AC39) subunit, domain 3"/>
    <property type="match status" value="1"/>
</dbReference>
<protein>
    <submittedName>
        <fullName evidence="3">V-type ATPase subunit</fullName>
    </submittedName>
</protein>
<gene>
    <name evidence="3" type="ORF">GXY80_04665</name>
</gene>
<dbReference type="Pfam" id="PF01992">
    <property type="entry name" value="vATP-synt_AC39"/>
    <property type="match status" value="1"/>
</dbReference>
<organism evidence="3 4">
    <name type="scientific">Syntrophorhabdus aromaticivorans</name>
    <dbReference type="NCBI Taxonomy" id="328301"/>
    <lineage>
        <taxon>Bacteria</taxon>
        <taxon>Pseudomonadati</taxon>
        <taxon>Thermodesulfobacteriota</taxon>
        <taxon>Syntrophorhabdia</taxon>
        <taxon>Syntrophorhabdales</taxon>
        <taxon>Syntrophorhabdaceae</taxon>
        <taxon>Syntrophorhabdus</taxon>
    </lineage>
</organism>
<dbReference type="EMBL" id="JAAYEE010000081">
    <property type="protein sequence ID" value="NLW34762.1"/>
    <property type="molecule type" value="Genomic_DNA"/>
</dbReference>
<name>A0A971M3M5_9BACT</name>
<reference evidence="3" key="2">
    <citation type="submission" date="2020-01" db="EMBL/GenBank/DDBJ databases">
        <authorList>
            <person name="Campanaro S."/>
        </authorList>
    </citation>
    <scope>NUCLEOTIDE SEQUENCE</scope>
    <source>
        <strain evidence="3">AS06rmzACSIP_7</strain>
    </source>
</reference>
<comment type="caution">
    <text evidence="3">The sequence shown here is derived from an EMBL/GenBank/DDBJ whole genome shotgun (WGS) entry which is preliminary data.</text>
</comment>
<evidence type="ECO:0000256" key="1">
    <source>
        <dbReference type="ARBA" id="ARBA00022448"/>
    </source>
</evidence>
<dbReference type="SUPFAM" id="SSF103486">
    <property type="entry name" value="V-type ATP synthase subunit C"/>
    <property type="match status" value="1"/>
</dbReference>
<dbReference type="InterPro" id="IPR002843">
    <property type="entry name" value="ATPase_V0-cplx_csu/dsu"/>
</dbReference>
<dbReference type="InterPro" id="IPR044911">
    <property type="entry name" value="V-type_ATPase_csu/dsu_dom_3"/>
</dbReference>